<name>A0A849CBP4_9NOCA</name>
<proteinExistence type="predicted"/>
<dbReference type="AlphaFoldDB" id="A0A849CBP4"/>
<dbReference type="RefSeq" id="WP_157552818.1">
    <property type="nucleotide sequence ID" value="NZ_JABELX010000035.1"/>
</dbReference>
<keyword evidence="3" id="KW-1185">Reference proteome</keyword>
<gene>
    <name evidence="2" type="ORF">HLB23_40465</name>
</gene>
<evidence type="ECO:0000256" key="1">
    <source>
        <dbReference type="SAM" id="MobiDB-lite"/>
    </source>
</evidence>
<feature type="region of interest" description="Disordered" evidence="1">
    <location>
        <begin position="53"/>
        <end position="88"/>
    </location>
</feature>
<sequence length="88" mass="9701">MSAFALFLVGVGVGSATLWLFQTWRTTTDEPSRPHQGRDPERWSVQRIAARIAEEERTAPRPRHHARVADPTAGARPVTGWPTIASVG</sequence>
<evidence type="ECO:0000313" key="3">
    <source>
        <dbReference type="Proteomes" id="UP000586827"/>
    </source>
</evidence>
<comment type="caution">
    <text evidence="2">The sequence shown here is derived from an EMBL/GenBank/DDBJ whole genome shotgun (WGS) entry which is preliminary data.</text>
</comment>
<accession>A0A849CBP4</accession>
<reference evidence="2 3" key="1">
    <citation type="submission" date="2020-05" db="EMBL/GenBank/DDBJ databases">
        <title>MicrobeNet Type strains.</title>
        <authorList>
            <person name="Nicholson A.C."/>
        </authorList>
    </citation>
    <scope>NUCLEOTIDE SEQUENCE [LARGE SCALE GENOMIC DNA]</scope>
    <source>
        <strain evidence="2 3">JCM 3224</strain>
    </source>
</reference>
<organism evidence="2 3">
    <name type="scientific">Nocardia uniformis</name>
    <dbReference type="NCBI Taxonomy" id="53432"/>
    <lineage>
        <taxon>Bacteria</taxon>
        <taxon>Bacillati</taxon>
        <taxon>Actinomycetota</taxon>
        <taxon>Actinomycetes</taxon>
        <taxon>Mycobacteriales</taxon>
        <taxon>Nocardiaceae</taxon>
        <taxon>Nocardia</taxon>
    </lineage>
</organism>
<dbReference type="Proteomes" id="UP000586827">
    <property type="component" value="Unassembled WGS sequence"/>
</dbReference>
<protein>
    <submittedName>
        <fullName evidence="2">Uncharacterized protein</fullName>
    </submittedName>
</protein>
<dbReference type="EMBL" id="JABELX010000035">
    <property type="protein sequence ID" value="NNH76054.1"/>
    <property type="molecule type" value="Genomic_DNA"/>
</dbReference>
<evidence type="ECO:0000313" key="2">
    <source>
        <dbReference type="EMBL" id="NNH76054.1"/>
    </source>
</evidence>